<sequence length="151" mass="16722">MNQTALAVRTAKDVANVSKLASMNQTKFATSVRVQCAANFQTIANILRPVWTFLIALDASTCQGTSCVDIRVRFVWQSELFNLHVISVPFFGSHTGVAQSEMHCKLIGTVSDGAPNTTSAISGVIIRLHQDSLGGFYRVWYLLHQFDIRFK</sequence>
<dbReference type="VEuPathDB" id="FungiDB:HpaG808426"/>
<evidence type="ECO:0000313" key="1">
    <source>
        <dbReference type="EnsemblProtists" id="HpaP808426"/>
    </source>
</evidence>
<dbReference type="EnsemblProtists" id="HpaT808426">
    <property type="protein sequence ID" value="HpaP808426"/>
    <property type="gene ID" value="HpaG808426"/>
</dbReference>
<reference evidence="1" key="2">
    <citation type="submission" date="2015-06" db="UniProtKB">
        <authorList>
            <consortium name="EnsemblProtists"/>
        </authorList>
    </citation>
    <scope>IDENTIFICATION</scope>
    <source>
        <strain evidence="1">Emoy2</strain>
    </source>
</reference>
<reference evidence="2" key="1">
    <citation type="journal article" date="2010" name="Science">
        <title>Signatures of adaptation to obligate biotrophy in the Hyaloperonospora arabidopsidis genome.</title>
        <authorList>
            <person name="Baxter L."/>
            <person name="Tripathy S."/>
            <person name="Ishaque N."/>
            <person name="Boot N."/>
            <person name="Cabral A."/>
            <person name="Kemen E."/>
            <person name="Thines M."/>
            <person name="Ah-Fong A."/>
            <person name="Anderson R."/>
            <person name="Badejoko W."/>
            <person name="Bittner-Eddy P."/>
            <person name="Boore J.L."/>
            <person name="Chibucos M.C."/>
            <person name="Coates M."/>
            <person name="Dehal P."/>
            <person name="Delehaunty K."/>
            <person name="Dong S."/>
            <person name="Downton P."/>
            <person name="Dumas B."/>
            <person name="Fabro G."/>
            <person name="Fronick C."/>
            <person name="Fuerstenberg S.I."/>
            <person name="Fulton L."/>
            <person name="Gaulin E."/>
            <person name="Govers F."/>
            <person name="Hughes L."/>
            <person name="Humphray S."/>
            <person name="Jiang R.H."/>
            <person name="Judelson H."/>
            <person name="Kamoun S."/>
            <person name="Kyung K."/>
            <person name="Meijer H."/>
            <person name="Minx P."/>
            <person name="Morris P."/>
            <person name="Nelson J."/>
            <person name="Phuntumart V."/>
            <person name="Qutob D."/>
            <person name="Rehmany A."/>
            <person name="Rougon-Cardoso A."/>
            <person name="Ryden P."/>
            <person name="Torto-Alalibo T."/>
            <person name="Studholme D."/>
            <person name="Wang Y."/>
            <person name="Win J."/>
            <person name="Wood J."/>
            <person name="Clifton S.W."/>
            <person name="Rogers J."/>
            <person name="Van den Ackerveken G."/>
            <person name="Jones J.D."/>
            <person name="McDowell J.M."/>
            <person name="Beynon J."/>
            <person name="Tyler B.M."/>
        </authorList>
    </citation>
    <scope>NUCLEOTIDE SEQUENCE [LARGE SCALE GENOMIC DNA]</scope>
    <source>
        <strain evidence="2">Emoy2</strain>
    </source>
</reference>
<keyword evidence="2" id="KW-1185">Reference proteome</keyword>
<dbReference type="HOGENOM" id="CLU_1734980_0_0_1"/>
<protein>
    <submittedName>
        <fullName evidence="1">Uncharacterized protein</fullName>
    </submittedName>
</protein>
<dbReference type="AlphaFoldDB" id="M4BPT7"/>
<organism evidence="1 2">
    <name type="scientific">Hyaloperonospora arabidopsidis (strain Emoy2)</name>
    <name type="common">Downy mildew agent</name>
    <name type="synonym">Peronospora arabidopsidis</name>
    <dbReference type="NCBI Taxonomy" id="559515"/>
    <lineage>
        <taxon>Eukaryota</taxon>
        <taxon>Sar</taxon>
        <taxon>Stramenopiles</taxon>
        <taxon>Oomycota</taxon>
        <taxon>Peronosporomycetes</taxon>
        <taxon>Peronosporales</taxon>
        <taxon>Peronosporaceae</taxon>
        <taxon>Hyaloperonospora</taxon>
    </lineage>
</organism>
<dbReference type="PANTHER" id="PTHR37067:SF3">
    <property type="entry name" value="PX DOMAIN-CONTAINING PROTEIN"/>
    <property type="match status" value="1"/>
</dbReference>
<dbReference type="InParanoid" id="M4BPT7"/>
<proteinExistence type="predicted"/>
<dbReference type="STRING" id="559515.M4BPT7"/>
<evidence type="ECO:0000313" key="2">
    <source>
        <dbReference type="Proteomes" id="UP000011713"/>
    </source>
</evidence>
<dbReference type="EMBL" id="JH598525">
    <property type="status" value="NOT_ANNOTATED_CDS"/>
    <property type="molecule type" value="Genomic_DNA"/>
</dbReference>
<dbReference type="PANTHER" id="PTHR37067">
    <property type="entry name" value="PX DOMAIN-CONTAINING PROTEIN"/>
    <property type="match status" value="1"/>
</dbReference>
<name>M4BPT7_HYAAE</name>
<accession>M4BPT7</accession>
<dbReference type="Proteomes" id="UP000011713">
    <property type="component" value="Unassembled WGS sequence"/>
</dbReference>